<proteinExistence type="predicted"/>
<reference evidence="1" key="1">
    <citation type="submission" date="2020-11" db="EMBL/GenBank/DDBJ databases">
        <authorList>
            <person name="Tran Van P."/>
        </authorList>
    </citation>
    <scope>NUCLEOTIDE SEQUENCE</scope>
</reference>
<dbReference type="Gene3D" id="3.40.50.2300">
    <property type="match status" value="1"/>
</dbReference>
<protein>
    <submittedName>
        <fullName evidence="1">Uncharacterized protein</fullName>
    </submittedName>
</protein>
<gene>
    <name evidence="1" type="ORF">CTOB1V02_LOCUS893</name>
</gene>
<dbReference type="AlphaFoldDB" id="A0A7R8W240"/>
<organism evidence="1">
    <name type="scientific">Cyprideis torosa</name>
    <dbReference type="NCBI Taxonomy" id="163714"/>
    <lineage>
        <taxon>Eukaryota</taxon>
        <taxon>Metazoa</taxon>
        <taxon>Ecdysozoa</taxon>
        <taxon>Arthropoda</taxon>
        <taxon>Crustacea</taxon>
        <taxon>Oligostraca</taxon>
        <taxon>Ostracoda</taxon>
        <taxon>Podocopa</taxon>
        <taxon>Podocopida</taxon>
        <taxon>Cytherocopina</taxon>
        <taxon>Cytheroidea</taxon>
        <taxon>Cytherideidae</taxon>
        <taxon>Cyprideis</taxon>
    </lineage>
</organism>
<dbReference type="EMBL" id="OB660119">
    <property type="protein sequence ID" value="CAD7222897.1"/>
    <property type="molecule type" value="Genomic_DNA"/>
</dbReference>
<name>A0A7R8W240_9CRUS</name>
<evidence type="ECO:0000313" key="1">
    <source>
        <dbReference type="EMBL" id="CAD7222897.1"/>
    </source>
</evidence>
<accession>A0A7R8W240</accession>
<sequence length="84" mass="9343">MGETEDELFENDPSEYICEGGKRPYYMPKRPVSGVIGASSSSVSIMVANILRMFKAIIRSLNNLWSSKEDNTEAGQIKEDNPEA</sequence>